<dbReference type="Proteomes" id="UP000219573">
    <property type="component" value="Unassembled WGS sequence"/>
</dbReference>
<evidence type="ECO:0000313" key="4">
    <source>
        <dbReference type="EMBL" id="SNY43141.1"/>
    </source>
</evidence>
<name>A0A285I870_9FIRM</name>
<evidence type="ECO:0000313" key="5">
    <source>
        <dbReference type="Proteomes" id="UP000219573"/>
    </source>
</evidence>
<dbReference type="SUPFAM" id="SSF56925">
    <property type="entry name" value="OMPA-like"/>
    <property type="match status" value="1"/>
</dbReference>
<evidence type="ECO:0000259" key="3">
    <source>
        <dbReference type="Pfam" id="PF13505"/>
    </source>
</evidence>
<sequence>MKRIAVIVVALVIVLNTATVFANDQIGMGFDYMKLNYKYNDNLEQNMEAKQVRGSFRFTDELALEADYSFGGYNNYIDSDFQNIGLALKKDFNIIPDTKLYVGVGGIYSNFKTDFFNQELFTIENKSANLLFGLERDLTDRIGFFIDGEYGLAGDYTVSSPLLEDNSEFEGNSLTDYEINSNYSLETGLTFALAEDLTAKVGYRIKQENLKNKAFSVNLDTQDSNNILDSYNITDIDRLTQGVFIGVETRF</sequence>
<protein>
    <submittedName>
        <fullName evidence="4">Outer membrane protein beta-barrel domain-containing protein</fullName>
    </submittedName>
</protein>
<reference evidence="5" key="1">
    <citation type="submission" date="2017-09" db="EMBL/GenBank/DDBJ databases">
        <authorList>
            <person name="Varghese N."/>
            <person name="Submissions S."/>
        </authorList>
    </citation>
    <scope>NUCLEOTIDE SEQUENCE [LARGE SCALE GENOMIC DNA]</scope>
    <source>
        <strain evidence="5">MSL47</strain>
    </source>
</reference>
<feature type="domain" description="Outer membrane protein beta-barrel" evidence="3">
    <location>
        <begin position="9"/>
        <end position="153"/>
    </location>
</feature>
<dbReference type="InterPro" id="IPR011250">
    <property type="entry name" value="OMP/PagP_B-barrel"/>
</dbReference>
<dbReference type="EMBL" id="OBDZ01000031">
    <property type="protein sequence ID" value="SNY43141.1"/>
    <property type="molecule type" value="Genomic_DNA"/>
</dbReference>
<dbReference type="RefSeq" id="WP_181186457.1">
    <property type="nucleotide sequence ID" value="NZ_PVNB01000037.1"/>
</dbReference>
<feature type="chain" id="PRO_5013284205" evidence="2">
    <location>
        <begin position="23"/>
        <end position="251"/>
    </location>
</feature>
<feature type="signal peptide" evidence="2">
    <location>
        <begin position="1"/>
        <end position="22"/>
    </location>
</feature>
<evidence type="ECO:0000256" key="2">
    <source>
        <dbReference type="SAM" id="SignalP"/>
    </source>
</evidence>
<proteinExistence type="predicted"/>
<gene>
    <name evidence="4" type="ORF">SAMN06265827_13120</name>
</gene>
<dbReference type="InterPro" id="IPR027385">
    <property type="entry name" value="Beta-barrel_OMP"/>
</dbReference>
<organism evidence="4 5">
    <name type="scientific">Orenia metallireducens</name>
    <dbReference type="NCBI Taxonomy" id="1413210"/>
    <lineage>
        <taxon>Bacteria</taxon>
        <taxon>Bacillati</taxon>
        <taxon>Bacillota</taxon>
        <taxon>Clostridia</taxon>
        <taxon>Halanaerobiales</taxon>
        <taxon>Halobacteroidaceae</taxon>
        <taxon>Orenia</taxon>
    </lineage>
</organism>
<evidence type="ECO:0000256" key="1">
    <source>
        <dbReference type="ARBA" id="ARBA00022729"/>
    </source>
</evidence>
<dbReference type="AlphaFoldDB" id="A0A285I870"/>
<keyword evidence="5" id="KW-1185">Reference proteome</keyword>
<keyword evidence="1 2" id="KW-0732">Signal</keyword>
<accession>A0A285I870</accession>
<dbReference type="Pfam" id="PF13505">
    <property type="entry name" value="OMP_b-brl"/>
    <property type="match status" value="1"/>
</dbReference>